<dbReference type="Proteomes" id="UP000245124">
    <property type="component" value="Unassembled WGS sequence"/>
</dbReference>
<feature type="domain" description="Insertion element IS150 protein InsJ-like helix-turn-helix" evidence="1">
    <location>
        <begin position="10"/>
        <end position="57"/>
    </location>
</feature>
<dbReference type="Gene3D" id="1.10.10.10">
    <property type="entry name" value="Winged helix-like DNA-binding domain superfamily/Winged helix DNA-binding domain"/>
    <property type="match status" value="1"/>
</dbReference>
<keyword evidence="3" id="KW-1185">Reference proteome</keyword>
<proteinExistence type="predicted"/>
<dbReference type="AlphaFoldDB" id="A0A2R5FJ94"/>
<evidence type="ECO:0000259" key="1">
    <source>
        <dbReference type="Pfam" id="PF13518"/>
    </source>
</evidence>
<organism evidence="2 3">
    <name type="scientific">Nostoc commune NIES-4072</name>
    <dbReference type="NCBI Taxonomy" id="2005467"/>
    <lineage>
        <taxon>Bacteria</taxon>
        <taxon>Bacillati</taxon>
        <taxon>Cyanobacteriota</taxon>
        <taxon>Cyanophyceae</taxon>
        <taxon>Nostocales</taxon>
        <taxon>Nostocaceae</taxon>
        <taxon>Nostoc</taxon>
    </lineage>
</organism>
<reference evidence="2 3" key="1">
    <citation type="submission" date="2017-06" db="EMBL/GenBank/DDBJ databases">
        <title>Genome sequencing of cyanobaciteial culture collection at National Institute for Environmental Studies (NIES).</title>
        <authorList>
            <person name="Hirose Y."/>
            <person name="Shimura Y."/>
            <person name="Fujisawa T."/>
            <person name="Nakamura Y."/>
            <person name="Kawachi M."/>
        </authorList>
    </citation>
    <scope>NUCLEOTIDE SEQUENCE [LARGE SCALE GENOMIC DNA]</scope>
    <source>
        <strain evidence="2 3">NIES-4072</strain>
    </source>
</reference>
<dbReference type="InterPro" id="IPR055247">
    <property type="entry name" value="InsJ-like_HTH"/>
</dbReference>
<dbReference type="EMBL" id="BDUD01000001">
    <property type="protein sequence ID" value="GBG18800.1"/>
    <property type="molecule type" value="Genomic_DNA"/>
</dbReference>
<gene>
    <name evidence="2" type="ORF">NIES4072_24650</name>
</gene>
<evidence type="ECO:0000313" key="2">
    <source>
        <dbReference type="EMBL" id="GBG18800.1"/>
    </source>
</evidence>
<sequence>MPVSYSKDLRERVIRAWEAKEGSQRQLAQRFKVSLSFVRNLLRQYRTNGQIEAKRRGGYQKPTIVNEHLSFIQFLVEGKNDLLLRELCDRYAEHTGINVSITTMHRAVEKLGLRVKKKVFMPASKIAHECKS</sequence>
<comment type="caution">
    <text evidence="2">The sequence shown here is derived from an EMBL/GenBank/DDBJ whole genome shotgun (WGS) entry which is preliminary data.</text>
</comment>
<dbReference type="SUPFAM" id="SSF46689">
    <property type="entry name" value="Homeodomain-like"/>
    <property type="match status" value="1"/>
</dbReference>
<dbReference type="Pfam" id="PF13518">
    <property type="entry name" value="HTH_28"/>
    <property type="match status" value="1"/>
</dbReference>
<protein>
    <submittedName>
        <fullName evidence="2">Putative transposase IS630 family protein</fullName>
    </submittedName>
</protein>
<dbReference type="InterPro" id="IPR009057">
    <property type="entry name" value="Homeodomain-like_sf"/>
</dbReference>
<dbReference type="RefSeq" id="WP_244919209.1">
    <property type="nucleotide sequence ID" value="NZ_BDUD01000001.1"/>
</dbReference>
<evidence type="ECO:0000313" key="3">
    <source>
        <dbReference type="Proteomes" id="UP000245124"/>
    </source>
</evidence>
<accession>A0A2R5FJ94</accession>
<name>A0A2R5FJ94_NOSCO</name>
<dbReference type="InterPro" id="IPR036388">
    <property type="entry name" value="WH-like_DNA-bd_sf"/>
</dbReference>